<dbReference type="OrthoDB" id="9809450at2"/>
<dbReference type="SUPFAM" id="SSF52540">
    <property type="entry name" value="P-loop containing nucleoside triphosphate hydrolases"/>
    <property type="match status" value="1"/>
</dbReference>
<dbReference type="KEGG" id="dalk:DSCA_49740"/>
<dbReference type="InterPro" id="IPR027417">
    <property type="entry name" value="P-loop_NTPase"/>
</dbReference>
<dbReference type="GO" id="GO:0015833">
    <property type="term" value="P:peptide transport"/>
    <property type="evidence" value="ECO:0007669"/>
    <property type="project" value="InterPro"/>
</dbReference>
<name>A0A5K7YXM3_9BACT</name>
<dbReference type="Gene3D" id="3.40.50.300">
    <property type="entry name" value="P-loop containing nucleotide triphosphate hydrolases"/>
    <property type="match status" value="1"/>
</dbReference>
<evidence type="ECO:0000256" key="3">
    <source>
        <dbReference type="ARBA" id="ARBA00022448"/>
    </source>
</evidence>
<dbReference type="SMART" id="SM00382">
    <property type="entry name" value="AAA"/>
    <property type="match status" value="1"/>
</dbReference>
<dbReference type="InterPro" id="IPR017871">
    <property type="entry name" value="ABC_transporter-like_CS"/>
</dbReference>
<dbReference type="GO" id="GO:0005886">
    <property type="term" value="C:plasma membrane"/>
    <property type="evidence" value="ECO:0007669"/>
    <property type="project" value="UniProtKB-SubCell"/>
</dbReference>
<dbReference type="PROSITE" id="PS00211">
    <property type="entry name" value="ABC_TRANSPORTER_1"/>
    <property type="match status" value="1"/>
</dbReference>
<keyword evidence="7" id="KW-0472">Membrane</keyword>
<evidence type="ECO:0000256" key="7">
    <source>
        <dbReference type="ARBA" id="ARBA00023136"/>
    </source>
</evidence>
<proteinExistence type="inferred from homology"/>
<dbReference type="GO" id="GO:0005524">
    <property type="term" value="F:ATP binding"/>
    <property type="evidence" value="ECO:0007669"/>
    <property type="project" value="UniProtKB-KW"/>
</dbReference>
<dbReference type="CDD" id="cd03257">
    <property type="entry name" value="ABC_NikE_OppD_transporters"/>
    <property type="match status" value="1"/>
</dbReference>
<dbReference type="RefSeq" id="WP_155318937.1">
    <property type="nucleotide sequence ID" value="NZ_AP021874.1"/>
</dbReference>
<dbReference type="PANTHER" id="PTHR43297:SF2">
    <property type="entry name" value="DIPEPTIDE TRANSPORT ATP-BINDING PROTEIN DPPD"/>
    <property type="match status" value="1"/>
</dbReference>
<comment type="subcellular location">
    <subcellularLocation>
        <location evidence="1">Cell inner membrane</location>
        <topology evidence="1">Peripheral membrane protein</topology>
    </subcellularLocation>
</comment>
<accession>A0A5K7YXM3</accession>
<dbReference type="Proteomes" id="UP000427906">
    <property type="component" value="Chromosome"/>
</dbReference>
<dbReference type="Pfam" id="PF08352">
    <property type="entry name" value="oligo_HPY"/>
    <property type="match status" value="1"/>
</dbReference>
<protein>
    <submittedName>
        <fullName evidence="9">ABC transporter ATP-binding protein</fullName>
    </submittedName>
</protein>
<comment type="similarity">
    <text evidence="2">Belongs to the ABC transporter superfamily.</text>
</comment>
<evidence type="ECO:0000313" key="9">
    <source>
        <dbReference type="EMBL" id="BBO71044.1"/>
    </source>
</evidence>
<keyword evidence="4" id="KW-1003">Cell membrane</keyword>
<dbReference type="InterPro" id="IPR003439">
    <property type="entry name" value="ABC_transporter-like_ATP-bd"/>
</dbReference>
<sequence length="330" mass="36252">MGDQLLEIDRLRTVFASVDGVATAVDGVSFTMEKGETLGIVGESGSGKSVTALSVMRLIRPPGKITGGAIRFGGSDLLRLPEKEMQDIRGNRISMIFQEPMTSLNPLYTVGDQIAEMFIRHRGMNRSESRKRSVDMLDRVRIPSPAKRAGEYPHQLSGGMRQRVMIAMALACNPELLIADEPTTALDVTIQAQVIDLMLRLKEKVKAGILMITHDLGVVAEMAQRVVVMYAGQVVETGDVFSIFEAPSHPYTRALLRSMPKLGARAVKGRHRLREITGMVPSLYDLPAGCCFAPRCPDVMAICRQAPVPLVQLGGPDSGRRVRCRLWQKE</sequence>
<evidence type="ECO:0000256" key="6">
    <source>
        <dbReference type="ARBA" id="ARBA00022840"/>
    </source>
</evidence>
<dbReference type="EMBL" id="AP021874">
    <property type="protein sequence ID" value="BBO71044.1"/>
    <property type="molecule type" value="Genomic_DNA"/>
</dbReference>
<dbReference type="PANTHER" id="PTHR43297">
    <property type="entry name" value="OLIGOPEPTIDE TRANSPORT ATP-BINDING PROTEIN APPD"/>
    <property type="match status" value="1"/>
</dbReference>
<dbReference type="FunFam" id="3.40.50.300:FF:000016">
    <property type="entry name" value="Oligopeptide ABC transporter ATP-binding component"/>
    <property type="match status" value="1"/>
</dbReference>
<evidence type="ECO:0000256" key="4">
    <source>
        <dbReference type="ARBA" id="ARBA00022475"/>
    </source>
</evidence>
<dbReference type="InterPro" id="IPR050388">
    <property type="entry name" value="ABC_Ni/Peptide_Import"/>
</dbReference>
<dbReference type="InterPro" id="IPR013563">
    <property type="entry name" value="Oligopep_ABC_C"/>
</dbReference>
<keyword evidence="6 9" id="KW-0067">ATP-binding</keyword>
<dbReference type="PROSITE" id="PS50893">
    <property type="entry name" value="ABC_TRANSPORTER_2"/>
    <property type="match status" value="1"/>
</dbReference>
<gene>
    <name evidence="9" type="ORF">DSCA_49740</name>
</gene>
<dbReference type="AlphaFoldDB" id="A0A5K7YXM3"/>
<reference evidence="9 10" key="1">
    <citation type="submission" date="2019-11" db="EMBL/GenBank/DDBJ databases">
        <title>Comparative genomics of hydrocarbon-degrading Desulfosarcina strains.</title>
        <authorList>
            <person name="Watanabe M."/>
            <person name="Kojima H."/>
            <person name="Fukui M."/>
        </authorList>
    </citation>
    <scope>NUCLEOTIDE SEQUENCE [LARGE SCALE GENOMIC DNA]</scope>
    <source>
        <strain evidence="9 10">PL12</strain>
    </source>
</reference>
<organism evidence="9 10">
    <name type="scientific">Desulfosarcina alkanivorans</name>
    <dbReference type="NCBI Taxonomy" id="571177"/>
    <lineage>
        <taxon>Bacteria</taxon>
        <taxon>Pseudomonadati</taxon>
        <taxon>Thermodesulfobacteriota</taxon>
        <taxon>Desulfobacteria</taxon>
        <taxon>Desulfobacterales</taxon>
        <taxon>Desulfosarcinaceae</taxon>
        <taxon>Desulfosarcina</taxon>
    </lineage>
</organism>
<feature type="domain" description="ABC transporter" evidence="8">
    <location>
        <begin position="9"/>
        <end position="256"/>
    </location>
</feature>
<evidence type="ECO:0000313" key="10">
    <source>
        <dbReference type="Proteomes" id="UP000427906"/>
    </source>
</evidence>
<dbReference type="GO" id="GO:0016887">
    <property type="term" value="F:ATP hydrolysis activity"/>
    <property type="evidence" value="ECO:0007669"/>
    <property type="project" value="InterPro"/>
</dbReference>
<keyword evidence="10" id="KW-1185">Reference proteome</keyword>
<evidence type="ECO:0000256" key="1">
    <source>
        <dbReference type="ARBA" id="ARBA00004417"/>
    </source>
</evidence>
<evidence type="ECO:0000259" key="8">
    <source>
        <dbReference type="PROSITE" id="PS50893"/>
    </source>
</evidence>
<dbReference type="Pfam" id="PF00005">
    <property type="entry name" value="ABC_tran"/>
    <property type="match status" value="1"/>
</dbReference>
<dbReference type="InterPro" id="IPR003593">
    <property type="entry name" value="AAA+_ATPase"/>
</dbReference>
<evidence type="ECO:0000256" key="2">
    <source>
        <dbReference type="ARBA" id="ARBA00005417"/>
    </source>
</evidence>
<dbReference type="NCBIfam" id="TIGR01727">
    <property type="entry name" value="oligo_HPY"/>
    <property type="match status" value="1"/>
</dbReference>
<evidence type="ECO:0000256" key="5">
    <source>
        <dbReference type="ARBA" id="ARBA00022741"/>
    </source>
</evidence>
<keyword evidence="3" id="KW-0813">Transport</keyword>
<keyword evidence="5" id="KW-0547">Nucleotide-binding</keyword>